<reference evidence="2 3" key="1">
    <citation type="submission" date="2015-12" db="EMBL/GenBank/DDBJ databases">
        <title>Draft genome sequence of Moniliophthora roreri, the causal agent of frosty pod rot of cacao.</title>
        <authorList>
            <person name="Aime M.C."/>
            <person name="Diaz-Valderrama J.R."/>
            <person name="Kijpornyongpan T."/>
            <person name="Phillips-Mora W."/>
        </authorList>
    </citation>
    <scope>NUCLEOTIDE SEQUENCE [LARGE SCALE GENOMIC DNA]</scope>
    <source>
        <strain evidence="2 3">MCA 2952</strain>
    </source>
</reference>
<dbReference type="AlphaFoldDB" id="A0A0W0F0S2"/>
<feature type="domain" description="F-box" evidence="1">
    <location>
        <begin position="1"/>
        <end position="63"/>
    </location>
</feature>
<dbReference type="Pfam" id="PF00646">
    <property type="entry name" value="F-box"/>
    <property type="match status" value="1"/>
</dbReference>
<dbReference type="Proteomes" id="UP000054988">
    <property type="component" value="Unassembled WGS sequence"/>
</dbReference>
<dbReference type="PROSITE" id="PS50181">
    <property type="entry name" value="FBOX"/>
    <property type="match status" value="1"/>
</dbReference>
<organism evidence="2 3">
    <name type="scientific">Moniliophthora roreri</name>
    <name type="common">Frosty pod rot fungus</name>
    <name type="synonym">Monilia roreri</name>
    <dbReference type="NCBI Taxonomy" id="221103"/>
    <lineage>
        <taxon>Eukaryota</taxon>
        <taxon>Fungi</taxon>
        <taxon>Dikarya</taxon>
        <taxon>Basidiomycota</taxon>
        <taxon>Agaricomycotina</taxon>
        <taxon>Agaricomycetes</taxon>
        <taxon>Agaricomycetidae</taxon>
        <taxon>Agaricales</taxon>
        <taxon>Marasmiineae</taxon>
        <taxon>Marasmiaceae</taxon>
        <taxon>Moniliophthora</taxon>
    </lineage>
</organism>
<dbReference type="CDD" id="cd09917">
    <property type="entry name" value="F-box_SF"/>
    <property type="match status" value="1"/>
</dbReference>
<dbReference type="Gene3D" id="1.20.1280.50">
    <property type="match status" value="1"/>
</dbReference>
<protein>
    <recommendedName>
        <fullName evidence="1">F-box domain-containing protein</fullName>
    </recommendedName>
</protein>
<evidence type="ECO:0000259" key="1">
    <source>
        <dbReference type="PROSITE" id="PS50181"/>
    </source>
</evidence>
<dbReference type="SUPFAM" id="SSF81383">
    <property type="entry name" value="F-box domain"/>
    <property type="match status" value="1"/>
</dbReference>
<dbReference type="SMART" id="SM00256">
    <property type="entry name" value="FBOX"/>
    <property type="match status" value="1"/>
</dbReference>
<dbReference type="EMBL" id="LATX01002406">
    <property type="protein sequence ID" value="KTB29914.1"/>
    <property type="molecule type" value="Genomic_DNA"/>
</dbReference>
<evidence type="ECO:0000313" key="3">
    <source>
        <dbReference type="Proteomes" id="UP000054988"/>
    </source>
</evidence>
<dbReference type="InterPro" id="IPR001810">
    <property type="entry name" value="F-box_dom"/>
</dbReference>
<dbReference type="InterPro" id="IPR036047">
    <property type="entry name" value="F-box-like_dom_sf"/>
</dbReference>
<name>A0A0W0F0S2_MONRR</name>
<evidence type="ECO:0000313" key="2">
    <source>
        <dbReference type="EMBL" id="KTB29914.1"/>
    </source>
</evidence>
<gene>
    <name evidence="2" type="ORF">WG66_17520</name>
</gene>
<accession>A0A0W0F0S2</accession>
<proteinExistence type="predicted"/>
<sequence>MIMIEIPIDLLPHILSFCDQMSLFRCSSVCRRWRDASRCVLIHDSLVLKINYFTNVSLGWQRLIQSPTRIFEWKYARHLTIILVKDLNNISCITANIVLLHLANEKGVNLQSLSIRSDAHALKFQPLYPKLVSGIASMRLTITHLDVDVQYELLYSMLRLVHTLSNLKVLCLSCSGVKRGEEVSLNGLSLPADLQKLHVRTLLIDAGPGPDMGAASFCDWLNSQTRGGKKLKYLSILDHNNLAISEALIRLSPTTLETLFMSFKGTCMGCRYIETASLTNLRYVIISTPSLPSRAKCITLFATTVYQTLRRIHSIYLQEIIFIIPLRALDYANVWVPLDRLFSADRFSTVQCITLAIPSDSWGGRTHESVISGARQQFTRCLATGRKLQVKSIQSGLDETWNPFEQDRNALVL</sequence>
<comment type="caution">
    <text evidence="2">The sequence shown here is derived from an EMBL/GenBank/DDBJ whole genome shotgun (WGS) entry which is preliminary data.</text>
</comment>